<comment type="caution">
    <text evidence="4">The sequence shown here is derived from an EMBL/GenBank/DDBJ whole genome shotgun (WGS) entry which is preliminary data.</text>
</comment>
<evidence type="ECO:0000313" key="5">
    <source>
        <dbReference type="Proteomes" id="UP001396334"/>
    </source>
</evidence>
<evidence type="ECO:0000256" key="3">
    <source>
        <dbReference type="SAM" id="MobiDB-lite"/>
    </source>
</evidence>
<proteinExistence type="inferred from homology"/>
<keyword evidence="1" id="KW-0341">Growth regulation</keyword>
<keyword evidence="5" id="KW-1185">Reference proteome</keyword>
<reference evidence="4 5" key="1">
    <citation type="journal article" date="2024" name="G3 (Bethesda)">
        <title>Genome assembly of Hibiscus sabdariffa L. provides insights into metabolisms of medicinal natural products.</title>
        <authorList>
            <person name="Kim T."/>
        </authorList>
    </citation>
    <scope>NUCLEOTIDE SEQUENCE [LARGE SCALE GENOMIC DNA]</scope>
    <source>
        <strain evidence="4">TK-2024</strain>
        <tissue evidence="4">Old leaves</tissue>
    </source>
</reference>
<comment type="similarity">
    <text evidence="2">Belongs to the LAZY family.</text>
</comment>
<dbReference type="InterPro" id="IPR044683">
    <property type="entry name" value="LAZY"/>
</dbReference>
<evidence type="ECO:0000256" key="2">
    <source>
        <dbReference type="ARBA" id="ARBA00024198"/>
    </source>
</evidence>
<protein>
    <submittedName>
        <fullName evidence="4">Uncharacterized protein</fullName>
    </submittedName>
</protein>
<organism evidence="4 5">
    <name type="scientific">Hibiscus sabdariffa</name>
    <name type="common">roselle</name>
    <dbReference type="NCBI Taxonomy" id="183260"/>
    <lineage>
        <taxon>Eukaryota</taxon>
        <taxon>Viridiplantae</taxon>
        <taxon>Streptophyta</taxon>
        <taxon>Embryophyta</taxon>
        <taxon>Tracheophyta</taxon>
        <taxon>Spermatophyta</taxon>
        <taxon>Magnoliopsida</taxon>
        <taxon>eudicotyledons</taxon>
        <taxon>Gunneridae</taxon>
        <taxon>Pentapetalae</taxon>
        <taxon>rosids</taxon>
        <taxon>malvids</taxon>
        <taxon>Malvales</taxon>
        <taxon>Malvaceae</taxon>
        <taxon>Malvoideae</taxon>
        <taxon>Hibiscus</taxon>
    </lineage>
</organism>
<gene>
    <name evidence="4" type="ORF">V6N11_062520</name>
</gene>
<name>A0ABR2PSS8_9ROSI</name>
<accession>A0ABR2PSS8</accession>
<feature type="compositionally biased region" description="Polar residues" evidence="3">
    <location>
        <begin position="61"/>
        <end position="73"/>
    </location>
</feature>
<dbReference type="EMBL" id="JBBPBN010000052">
    <property type="protein sequence ID" value="KAK8991509.1"/>
    <property type="molecule type" value="Genomic_DNA"/>
</dbReference>
<sequence length="96" mass="10900">MKIFSWVQSKLTDKKSNTNIIPDNHHHTLQPPCKEELCHWPHGLLAIGTFGNKIKQEPEKQNLQQNVPSTQDHAANLECLDTDEERVSNGWSDGSN</sequence>
<evidence type="ECO:0000313" key="4">
    <source>
        <dbReference type="EMBL" id="KAK8991509.1"/>
    </source>
</evidence>
<dbReference type="PANTHER" id="PTHR34045:SF20">
    <property type="match status" value="1"/>
</dbReference>
<evidence type="ECO:0000256" key="1">
    <source>
        <dbReference type="ARBA" id="ARBA00022604"/>
    </source>
</evidence>
<dbReference type="Proteomes" id="UP001396334">
    <property type="component" value="Unassembled WGS sequence"/>
</dbReference>
<dbReference type="PANTHER" id="PTHR34045">
    <property type="entry name" value="OS03G0406300 PROTEIN"/>
    <property type="match status" value="1"/>
</dbReference>
<feature type="region of interest" description="Disordered" evidence="3">
    <location>
        <begin position="59"/>
        <end position="96"/>
    </location>
</feature>